<dbReference type="InterPro" id="IPR000719">
    <property type="entry name" value="Prot_kinase_dom"/>
</dbReference>
<evidence type="ECO:0000256" key="6">
    <source>
        <dbReference type="RuleBase" id="RU000304"/>
    </source>
</evidence>
<comment type="caution">
    <text evidence="8">The sequence shown here is derived from an EMBL/GenBank/DDBJ whole genome shotgun (WGS) entry which is preliminary data.</text>
</comment>
<evidence type="ECO:0000259" key="7">
    <source>
        <dbReference type="PROSITE" id="PS50011"/>
    </source>
</evidence>
<keyword evidence="3" id="KW-0418">Kinase</keyword>
<dbReference type="Pfam" id="PF00069">
    <property type="entry name" value="Pkinase"/>
    <property type="match status" value="1"/>
</dbReference>
<sequence>MEKYKKVDGNNDIGSGTFGMTKLMQNVNTKELVAIKYIERGDKVFLTPTHLAIVMEYANGGELGDFVKVERIREDKARRYFQQLIAGVHYLHFMQICHRDLKVENLLLSGSDPDLQLKICDFGYSKSIFLHSRPKSTVGTPAYIAPEVFTQRRYDGKLSDVWSCGVVLYVMIVGERPFEDPKDSKNYRKTMEAIMDVQYKIPNGYMSENCKDLLSRIFVKDPSKVLQL</sequence>
<evidence type="ECO:0000256" key="5">
    <source>
        <dbReference type="PROSITE-ProRule" id="PRU10141"/>
    </source>
</evidence>
<dbReference type="GO" id="GO:0005737">
    <property type="term" value="C:cytoplasm"/>
    <property type="evidence" value="ECO:0007669"/>
    <property type="project" value="TreeGrafter"/>
</dbReference>
<protein>
    <recommendedName>
        <fullName evidence="7">Protein kinase domain-containing protein</fullName>
    </recommendedName>
</protein>
<keyword evidence="9" id="KW-1185">Reference proteome</keyword>
<evidence type="ECO:0000256" key="3">
    <source>
        <dbReference type="ARBA" id="ARBA00022777"/>
    </source>
</evidence>
<dbReference type="InterPro" id="IPR017441">
    <property type="entry name" value="Protein_kinase_ATP_BS"/>
</dbReference>
<proteinExistence type="inferred from homology"/>
<dbReference type="AlphaFoldDB" id="A0A7J7MHW2"/>
<evidence type="ECO:0000313" key="8">
    <source>
        <dbReference type="EMBL" id="KAF6154370.1"/>
    </source>
</evidence>
<dbReference type="SUPFAM" id="SSF56112">
    <property type="entry name" value="Protein kinase-like (PK-like)"/>
    <property type="match status" value="1"/>
</dbReference>
<dbReference type="GO" id="GO:0005524">
    <property type="term" value="F:ATP binding"/>
    <property type="evidence" value="ECO:0007669"/>
    <property type="project" value="UniProtKB-UniRule"/>
</dbReference>
<keyword evidence="2 5" id="KW-0547">Nucleotide-binding</keyword>
<keyword evidence="6" id="KW-0723">Serine/threonine-protein kinase</keyword>
<gene>
    <name evidence="8" type="ORF">GIB67_026826</name>
</gene>
<feature type="binding site" evidence="5">
    <location>
        <position position="36"/>
    </location>
    <ligand>
        <name>ATP</name>
        <dbReference type="ChEBI" id="CHEBI:30616"/>
    </ligand>
</feature>
<feature type="domain" description="Protein kinase" evidence="7">
    <location>
        <begin position="1"/>
        <end position="228"/>
    </location>
</feature>
<organism evidence="8 9">
    <name type="scientific">Kingdonia uniflora</name>
    <dbReference type="NCBI Taxonomy" id="39325"/>
    <lineage>
        <taxon>Eukaryota</taxon>
        <taxon>Viridiplantae</taxon>
        <taxon>Streptophyta</taxon>
        <taxon>Embryophyta</taxon>
        <taxon>Tracheophyta</taxon>
        <taxon>Spermatophyta</taxon>
        <taxon>Magnoliopsida</taxon>
        <taxon>Ranunculales</taxon>
        <taxon>Circaeasteraceae</taxon>
        <taxon>Kingdonia</taxon>
    </lineage>
</organism>
<dbReference type="InterPro" id="IPR011009">
    <property type="entry name" value="Kinase-like_dom_sf"/>
</dbReference>
<dbReference type="PANTHER" id="PTHR24346:SF92">
    <property type="entry name" value="SNF1-RELATED PROTEIN KINASE 2.6"/>
    <property type="match status" value="1"/>
</dbReference>
<dbReference type="Proteomes" id="UP000541444">
    <property type="component" value="Unassembled WGS sequence"/>
</dbReference>
<comment type="similarity">
    <text evidence="6">Belongs to the protein kinase superfamily.</text>
</comment>
<dbReference type="GO" id="GO:0035556">
    <property type="term" value="P:intracellular signal transduction"/>
    <property type="evidence" value="ECO:0007669"/>
    <property type="project" value="TreeGrafter"/>
</dbReference>
<dbReference type="PROSITE" id="PS00108">
    <property type="entry name" value="PROTEIN_KINASE_ST"/>
    <property type="match status" value="1"/>
</dbReference>
<dbReference type="PROSITE" id="PS00107">
    <property type="entry name" value="PROTEIN_KINASE_ATP"/>
    <property type="match status" value="1"/>
</dbReference>
<dbReference type="PROSITE" id="PS50011">
    <property type="entry name" value="PROTEIN_KINASE_DOM"/>
    <property type="match status" value="1"/>
</dbReference>
<dbReference type="SMART" id="SM00220">
    <property type="entry name" value="S_TKc"/>
    <property type="match status" value="1"/>
</dbReference>
<dbReference type="EMBL" id="JACGCM010001501">
    <property type="protein sequence ID" value="KAF6154370.1"/>
    <property type="molecule type" value="Genomic_DNA"/>
</dbReference>
<dbReference type="PANTHER" id="PTHR24346">
    <property type="entry name" value="MAP/MICROTUBULE AFFINITY-REGULATING KINASE"/>
    <property type="match status" value="1"/>
</dbReference>
<evidence type="ECO:0000256" key="2">
    <source>
        <dbReference type="ARBA" id="ARBA00022741"/>
    </source>
</evidence>
<dbReference type="OrthoDB" id="193931at2759"/>
<keyword evidence="1" id="KW-0808">Transferase</keyword>
<evidence type="ECO:0000313" key="9">
    <source>
        <dbReference type="Proteomes" id="UP000541444"/>
    </source>
</evidence>
<evidence type="ECO:0000256" key="4">
    <source>
        <dbReference type="ARBA" id="ARBA00022840"/>
    </source>
</evidence>
<accession>A0A7J7MHW2</accession>
<dbReference type="Gene3D" id="1.10.510.10">
    <property type="entry name" value="Transferase(Phosphotransferase) domain 1"/>
    <property type="match status" value="1"/>
</dbReference>
<reference evidence="8 9" key="1">
    <citation type="journal article" date="2020" name="IScience">
        <title>Genome Sequencing of the Endangered Kingdonia uniflora (Circaeasteraceae, Ranunculales) Reveals Potential Mechanisms of Evolutionary Specialization.</title>
        <authorList>
            <person name="Sun Y."/>
            <person name="Deng T."/>
            <person name="Zhang A."/>
            <person name="Moore M.J."/>
            <person name="Landis J.B."/>
            <person name="Lin N."/>
            <person name="Zhang H."/>
            <person name="Zhang X."/>
            <person name="Huang J."/>
            <person name="Zhang X."/>
            <person name="Sun H."/>
            <person name="Wang H."/>
        </authorList>
    </citation>
    <scope>NUCLEOTIDE SEQUENCE [LARGE SCALE GENOMIC DNA]</scope>
    <source>
        <strain evidence="8">TB1705</strain>
        <tissue evidence="8">Leaf</tissue>
    </source>
</reference>
<keyword evidence="4 5" id="KW-0067">ATP-binding</keyword>
<evidence type="ECO:0000256" key="1">
    <source>
        <dbReference type="ARBA" id="ARBA00022679"/>
    </source>
</evidence>
<dbReference type="GO" id="GO:0004674">
    <property type="term" value="F:protein serine/threonine kinase activity"/>
    <property type="evidence" value="ECO:0007669"/>
    <property type="project" value="UniProtKB-KW"/>
</dbReference>
<dbReference type="InterPro" id="IPR008271">
    <property type="entry name" value="Ser/Thr_kinase_AS"/>
</dbReference>
<name>A0A7J7MHW2_9MAGN</name>